<proteinExistence type="inferred from homology"/>
<organism evidence="3 4">
    <name type="scientific">Brevibacterium paucivorans</name>
    <dbReference type="NCBI Taxonomy" id="170994"/>
    <lineage>
        <taxon>Bacteria</taxon>
        <taxon>Bacillati</taxon>
        <taxon>Actinomycetota</taxon>
        <taxon>Actinomycetes</taxon>
        <taxon>Micrococcales</taxon>
        <taxon>Brevibacteriaceae</taxon>
        <taxon>Brevibacterium</taxon>
    </lineage>
</organism>
<dbReference type="PANTHER" id="PTHR31126">
    <property type="entry name" value="TYROSINE-PROTEIN PHOSPHATASE"/>
    <property type="match status" value="1"/>
</dbReference>
<dbReference type="AlphaFoldDB" id="A0A2N6VP06"/>
<dbReference type="Proteomes" id="UP000235598">
    <property type="component" value="Unassembled WGS sequence"/>
</dbReference>
<accession>A0A2N6VP06</accession>
<protein>
    <submittedName>
        <fullName evidence="3">Protein-tyrosine-phosphatase</fullName>
    </submittedName>
</protein>
<dbReference type="EMBL" id="PNHK01000001">
    <property type="protein sequence ID" value="PMD05870.1"/>
    <property type="molecule type" value="Genomic_DNA"/>
</dbReference>
<evidence type="ECO:0000313" key="4">
    <source>
        <dbReference type="Proteomes" id="UP000235598"/>
    </source>
</evidence>
<dbReference type="PANTHER" id="PTHR31126:SF1">
    <property type="entry name" value="TYROSINE SPECIFIC PROTEIN PHOSPHATASES DOMAIN-CONTAINING PROTEIN"/>
    <property type="match status" value="1"/>
</dbReference>
<comment type="similarity">
    <text evidence="1">Belongs to the protein-tyrosine phosphatase family.</text>
</comment>
<dbReference type="InterPro" id="IPR026893">
    <property type="entry name" value="Tyr/Ser_Pase_IphP-type"/>
</dbReference>
<evidence type="ECO:0000313" key="3">
    <source>
        <dbReference type="EMBL" id="PMD05870.1"/>
    </source>
</evidence>
<evidence type="ECO:0000259" key="2">
    <source>
        <dbReference type="PROSITE" id="PS50056"/>
    </source>
</evidence>
<dbReference type="InterPro" id="IPR000387">
    <property type="entry name" value="Tyr_Pase_dom"/>
</dbReference>
<reference evidence="3 4" key="1">
    <citation type="submission" date="2017-09" db="EMBL/GenBank/DDBJ databases">
        <title>Bacterial strain isolated from the female urinary microbiota.</title>
        <authorList>
            <person name="Thomas-White K."/>
            <person name="Kumar N."/>
            <person name="Forster S."/>
            <person name="Putonti C."/>
            <person name="Lawley T."/>
            <person name="Wolfe A.J."/>
        </authorList>
    </citation>
    <scope>NUCLEOTIDE SEQUENCE [LARGE SCALE GENOMIC DNA]</scope>
    <source>
        <strain evidence="3 4">UMB1301</strain>
    </source>
</reference>
<sequence length="271" mass="29613">MGLTPKGLCVAPLTHLSTKEVVVHQPTRIEIGGTFNFRDIGGWDTPAGRVAQGKVFRSDGLSSLTDDARARLQELGIGTVIDLREERERTNAPNALGDLQVNHVHAPLFGNRLYAADRERPDRIVLEKRDLETLYAVLLDHFALNVAHVIDLVANAQGPLVYHCSAGKDRTGVVTAFIHELVGVARDDVVTDYNATEQFLGAEFLAAISANFANAGIVANLSETATQAPRVYMDNMLRRVDDEFGGVEQFLLSGGMNTKTPELLRQKLLVD</sequence>
<dbReference type="SUPFAM" id="SSF52799">
    <property type="entry name" value="(Phosphotyrosine protein) phosphatases II"/>
    <property type="match status" value="1"/>
</dbReference>
<dbReference type="OrthoDB" id="1188001at2"/>
<dbReference type="Gene3D" id="3.90.190.10">
    <property type="entry name" value="Protein tyrosine phosphatase superfamily"/>
    <property type="match status" value="1"/>
</dbReference>
<gene>
    <name evidence="3" type="ORF">CJ199_00185</name>
</gene>
<evidence type="ECO:0000256" key="1">
    <source>
        <dbReference type="ARBA" id="ARBA00009580"/>
    </source>
</evidence>
<dbReference type="InterPro" id="IPR029021">
    <property type="entry name" value="Prot-tyrosine_phosphatase-like"/>
</dbReference>
<feature type="domain" description="Tyrosine specific protein phosphatases" evidence="2">
    <location>
        <begin position="140"/>
        <end position="176"/>
    </location>
</feature>
<dbReference type="PROSITE" id="PS50056">
    <property type="entry name" value="TYR_PHOSPHATASE_2"/>
    <property type="match status" value="1"/>
</dbReference>
<dbReference type="Pfam" id="PF13350">
    <property type="entry name" value="Y_phosphatase3"/>
    <property type="match status" value="1"/>
</dbReference>
<name>A0A2N6VP06_9MICO</name>
<comment type="caution">
    <text evidence="3">The sequence shown here is derived from an EMBL/GenBank/DDBJ whole genome shotgun (WGS) entry which is preliminary data.</text>
</comment>
<dbReference type="GO" id="GO:0004721">
    <property type="term" value="F:phosphoprotein phosphatase activity"/>
    <property type="evidence" value="ECO:0007669"/>
    <property type="project" value="InterPro"/>
</dbReference>